<evidence type="ECO:0000313" key="1">
    <source>
        <dbReference type="EMBL" id="KDQ51308.1"/>
    </source>
</evidence>
<protein>
    <recommendedName>
        <fullName evidence="3">F-box domain-containing protein</fullName>
    </recommendedName>
</protein>
<dbReference type="InParanoid" id="A0A067P8S0"/>
<evidence type="ECO:0008006" key="3">
    <source>
        <dbReference type="Google" id="ProtNLM"/>
    </source>
</evidence>
<dbReference type="AlphaFoldDB" id="A0A067P8S0"/>
<dbReference type="OrthoDB" id="3021603at2759"/>
<reference evidence="2" key="1">
    <citation type="journal article" date="2014" name="Proc. Natl. Acad. Sci. U.S.A.">
        <title>Extensive sampling of basidiomycete genomes demonstrates inadequacy of the white-rot/brown-rot paradigm for wood decay fungi.</title>
        <authorList>
            <person name="Riley R."/>
            <person name="Salamov A.A."/>
            <person name="Brown D.W."/>
            <person name="Nagy L.G."/>
            <person name="Floudas D."/>
            <person name="Held B.W."/>
            <person name="Levasseur A."/>
            <person name="Lombard V."/>
            <person name="Morin E."/>
            <person name="Otillar R."/>
            <person name="Lindquist E.A."/>
            <person name="Sun H."/>
            <person name="LaButti K.M."/>
            <person name="Schmutz J."/>
            <person name="Jabbour D."/>
            <person name="Luo H."/>
            <person name="Baker S.E."/>
            <person name="Pisabarro A.G."/>
            <person name="Walton J.D."/>
            <person name="Blanchette R.A."/>
            <person name="Henrissat B."/>
            <person name="Martin F."/>
            <person name="Cullen D."/>
            <person name="Hibbett D.S."/>
            <person name="Grigoriev I.V."/>
        </authorList>
    </citation>
    <scope>NUCLEOTIDE SEQUENCE [LARGE SCALE GENOMIC DNA]</scope>
    <source>
        <strain evidence="2">MUCL 33604</strain>
    </source>
</reference>
<name>A0A067P8S0_9AGAM</name>
<accession>A0A067P8S0</accession>
<sequence>MELVVGDVELLQLFSLVDGAGLQMLQRFDLDIIQASGTAATRRILNGLNFLFHAPRLHDVQISSNMQDMAIPDLPWSQLTRLDLRLSPLSTSHILDILSKSPNLTDFSTIITAYLNPLETVTIQPLVHANLKYLNLVISTNFRHLFSRLTLPSLERLRVHCRTHISRGESDWGNLSSFLRRSAPPLDQLNLLLYWIPESDLLDCLTYVPSLTRFHCTADVQIDHILKAMTISSKSKTDSHPVVLPRLDTLILRGPTFAPQSLTDMVLSRYGDTFSSPSSLRQVRLDVADEIEELEISTRLAPLRELGLGLFLWP</sequence>
<evidence type="ECO:0000313" key="2">
    <source>
        <dbReference type="Proteomes" id="UP000027265"/>
    </source>
</evidence>
<dbReference type="InterPro" id="IPR032675">
    <property type="entry name" value="LRR_dom_sf"/>
</dbReference>
<gene>
    <name evidence="1" type="ORF">JAAARDRAFT_41148</name>
</gene>
<proteinExistence type="predicted"/>
<dbReference type="HOGENOM" id="CLU_885851_0_0_1"/>
<organism evidence="1 2">
    <name type="scientific">Jaapia argillacea MUCL 33604</name>
    <dbReference type="NCBI Taxonomy" id="933084"/>
    <lineage>
        <taxon>Eukaryota</taxon>
        <taxon>Fungi</taxon>
        <taxon>Dikarya</taxon>
        <taxon>Basidiomycota</taxon>
        <taxon>Agaricomycotina</taxon>
        <taxon>Agaricomycetes</taxon>
        <taxon>Agaricomycetidae</taxon>
        <taxon>Jaapiales</taxon>
        <taxon>Jaapiaceae</taxon>
        <taxon>Jaapia</taxon>
    </lineage>
</organism>
<dbReference type="EMBL" id="KL197749">
    <property type="protein sequence ID" value="KDQ51308.1"/>
    <property type="molecule type" value="Genomic_DNA"/>
</dbReference>
<dbReference type="Gene3D" id="3.80.10.10">
    <property type="entry name" value="Ribonuclease Inhibitor"/>
    <property type="match status" value="1"/>
</dbReference>
<keyword evidence="2" id="KW-1185">Reference proteome</keyword>
<dbReference type="Proteomes" id="UP000027265">
    <property type="component" value="Unassembled WGS sequence"/>
</dbReference>